<dbReference type="eggNOG" id="KOG0684">
    <property type="taxonomic scope" value="Eukaryota"/>
</dbReference>
<dbReference type="PANTHER" id="PTHR24286">
    <property type="entry name" value="CYTOCHROME P450 26"/>
    <property type="match status" value="1"/>
</dbReference>
<keyword evidence="5 9" id="KW-0560">Oxidoreductase</keyword>
<dbReference type="GeneID" id="19236862"/>
<dbReference type="OrthoDB" id="1055148at2759"/>
<dbReference type="SUPFAM" id="SSF48264">
    <property type="entry name" value="Cytochrome P450"/>
    <property type="match status" value="1"/>
</dbReference>
<dbReference type="AlphaFoldDB" id="U1G3L2"/>
<keyword evidence="6 8" id="KW-0408">Iron</keyword>
<reference evidence="11" key="1">
    <citation type="journal article" date="2014" name="BMC Genomics">
        <title>Genome characteristics reveal the impact of lichenization on lichen-forming fungus Endocarpon pusillum Hedwig (Verrucariales, Ascomycota).</title>
        <authorList>
            <person name="Wang Y.-Y."/>
            <person name="Liu B."/>
            <person name="Zhang X.-Y."/>
            <person name="Zhou Q.-M."/>
            <person name="Zhang T."/>
            <person name="Li H."/>
            <person name="Yu Y.-F."/>
            <person name="Zhang X.-L."/>
            <person name="Hao X.-Y."/>
            <person name="Wang M."/>
            <person name="Wang L."/>
            <person name="Wei J.-C."/>
        </authorList>
    </citation>
    <scope>NUCLEOTIDE SEQUENCE [LARGE SCALE GENOMIC DNA]</scope>
    <source>
        <strain evidence="11">Z07020 / HMAS-L-300199</strain>
    </source>
</reference>
<dbReference type="InterPro" id="IPR017972">
    <property type="entry name" value="Cyt_P450_CS"/>
</dbReference>
<dbReference type="HOGENOM" id="CLU_001570_15_0_1"/>
<name>U1G3L2_ENDPU</name>
<evidence type="ECO:0000256" key="1">
    <source>
        <dbReference type="ARBA" id="ARBA00001971"/>
    </source>
</evidence>
<evidence type="ECO:0000256" key="8">
    <source>
        <dbReference type="PIRSR" id="PIRSR602403-1"/>
    </source>
</evidence>
<dbReference type="Gene3D" id="1.10.630.10">
    <property type="entry name" value="Cytochrome P450"/>
    <property type="match status" value="1"/>
</dbReference>
<dbReference type="RefSeq" id="XP_007802603.1">
    <property type="nucleotide sequence ID" value="XM_007804412.1"/>
</dbReference>
<evidence type="ECO:0000256" key="3">
    <source>
        <dbReference type="ARBA" id="ARBA00022617"/>
    </source>
</evidence>
<dbReference type="GO" id="GO:0005506">
    <property type="term" value="F:iron ion binding"/>
    <property type="evidence" value="ECO:0007669"/>
    <property type="project" value="InterPro"/>
</dbReference>
<dbReference type="GO" id="GO:0020037">
    <property type="term" value="F:heme binding"/>
    <property type="evidence" value="ECO:0007669"/>
    <property type="project" value="InterPro"/>
</dbReference>
<dbReference type="PANTHER" id="PTHR24286:SF24">
    <property type="entry name" value="LANOSTEROL 14-ALPHA DEMETHYLASE"/>
    <property type="match status" value="1"/>
</dbReference>
<dbReference type="GO" id="GO:0004497">
    <property type="term" value="F:monooxygenase activity"/>
    <property type="evidence" value="ECO:0007669"/>
    <property type="project" value="UniProtKB-KW"/>
</dbReference>
<keyword evidence="11" id="KW-1185">Reference proteome</keyword>
<protein>
    <recommendedName>
        <fullName evidence="12">Cytochrome P450</fullName>
    </recommendedName>
</protein>
<feature type="binding site" description="axial binding residue" evidence="8">
    <location>
        <position position="319"/>
    </location>
    <ligand>
        <name>heme</name>
        <dbReference type="ChEBI" id="CHEBI:30413"/>
    </ligand>
    <ligandPart>
        <name>Fe</name>
        <dbReference type="ChEBI" id="CHEBI:18248"/>
    </ligandPart>
</feature>
<evidence type="ECO:0008006" key="12">
    <source>
        <dbReference type="Google" id="ProtNLM"/>
    </source>
</evidence>
<accession>U1G3L2</accession>
<dbReference type="PROSITE" id="PS00086">
    <property type="entry name" value="CYTOCHROME_P450"/>
    <property type="match status" value="1"/>
</dbReference>
<dbReference type="Proteomes" id="UP000019373">
    <property type="component" value="Unassembled WGS sequence"/>
</dbReference>
<dbReference type="PRINTS" id="PR00465">
    <property type="entry name" value="EP450IV"/>
</dbReference>
<evidence type="ECO:0000256" key="9">
    <source>
        <dbReference type="RuleBase" id="RU000461"/>
    </source>
</evidence>
<evidence type="ECO:0000313" key="11">
    <source>
        <dbReference type="Proteomes" id="UP000019373"/>
    </source>
</evidence>
<dbReference type="Pfam" id="PF00067">
    <property type="entry name" value="p450"/>
    <property type="match status" value="1"/>
</dbReference>
<evidence type="ECO:0000256" key="5">
    <source>
        <dbReference type="ARBA" id="ARBA00023002"/>
    </source>
</evidence>
<comment type="similarity">
    <text evidence="2 9">Belongs to the cytochrome P450 family.</text>
</comment>
<dbReference type="InterPro" id="IPR036396">
    <property type="entry name" value="Cyt_P450_sf"/>
</dbReference>
<organism evidence="10 11">
    <name type="scientific">Endocarpon pusillum (strain Z07020 / HMAS-L-300199)</name>
    <name type="common">Lichen-forming fungus</name>
    <dbReference type="NCBI Taxonomy" id="1263415"/>
    <lineage>
        <taxon>Eukaryota</taxon>
        <taxon>Fungi</taxon>
        <taxon>Dikarya</taxon>
        <taxon>Ascomycota</taxon>
        <taxon>Pezizomycotina</taxon>
        <taxon>Eurotiomycetes</taxon>
        <taxon>Chaetothyriomycetidae</taxon>
        <taxon>Verrucariales</taxon>
        <taxon>Verrucariaceae</taxon>
        <taxon>Endocarpon</taxon>
    </lineage>
</organism>
<gene>
    <name evidence="10" type="ORF">EPUS_01807</name>
</gene>
<evidence type="ECO:0000256" key="7">
    <source>
        <dbReference type="ARBA" id="ARBA00023033"/>
    </source>
</evidence>
<dbReference type="InterPro" id="IPR002403">
    <property type="entry name" value="Cyt_P450_E_grp-IV"/>
</dbReference>
<comment type="cofactor">
    <cofactor evidence="1 8">
        <name>heme</name>
        <dbReference type="ChEBI" id="CHEBI:30413"/>
    </cofactor>
</comment>
<dbReference type="EMBL" id="KE721191">
    <property type="protein sequence ID" value="ERF71892.1"/>
    <property type="molecule type" value="Genomic_DNA"/>
</dbReference>
<evidence type="ECO:0000256" key="4">
    <source>
        <dbReference type="ARBA" id="ARBA00022723"/>
    </source>
</evidence>
<keyword evidence="7 9" id="KW-0503">Monooxygenase</keyword>
<dbReference type="GO" id="GO:0016705">
    <property type="term" value="F:oxidoreductase activity, acting on paired donors, with incorporation or reduction of molecular oxygen"/>
    <property type="evidence" value="ECO:0007669"/>
    <property type="project" value="InterPro"/>
</dbReference>
<dbReference type="GO" id="GO:0006696">
    <property type="term" value="P:ergosterol biosynthetic process"/>
    <property type="evidence" value="ECO:0007669"/>
    <property type="project" value="TreeGrafter"/>
</dbReference>
<dbReference type="InterPro" id="IPR001128">
    <property type="entry name" value="Cyt_P450"/>
</dbReference>
<dbReference type="PRINTS" id="PR00385">
    <property type="entry name" value="P450"/>
</dbReference>
<keyword evidence="4 8" id="KW-0479">Metal-binding</keyword>
<sequence>MCCYIAFPLLRPGLDPNALQSYVPLIEGAKLRCIQREDYLNSLGARVRVLEMVHDIVMLSAVSSLHGHEAREMFNEKFPKLFFELEGGMTAVSFVLPALPLPYNIRRDRAQRSLASIYTKIIEARRSANFDDNICPDEGKDIISHLMRSTYKDGIPLPDKEIAHLMIAVVMGGQHLASAIASWTLLRLASEPAIVDELYREQSAVTGSAHEPLCLKDVQKPTLLWKVIKETLPVHPPLQSLLRNSLRSMVIGSSRWVIPIGRVLLASPAYTNRNSDIYPQPERWDPYCWELGNDDKRTGDHPLSQGKTVLPFGAGSHYCIGEDFSNVQLMTIIVTIIWLFCLENPPGREGVPGIDYTSLSSFPIEPAEIILRPRDVN</sequence>
<proteinExistence type="inferred from homology"/>
<keyword evidence="3 8" id="KW-0349">Heme</keyword>
<evidence type="ECO:0000313" key="10">
    <source>
        <dbReference type="EMBL" id="ERF71892.1"/>
    </source>
</evidence>
<evidence type="ECO:0000256" key="2">
    <source>
        <dbReference type="ARBA" id="ARBA00010617"/>
    </source>
</evidence>
<evidence type="ECO:0000256" key="6">
    <source>
        <dbReference type="ARBA" id="ARBA00023004"/>
    </source>
</evidence>